<proteinExistence type="predicted"/>
<dbReference type="Gene3D" id="3.30.250.20">
    <property type="entry name" value="L1 transposable element, C-terminal domain"/>
    <property type="match status" value="1"/>
</dbReference>
<dbReference type="Proteomes" id="UP001066276">
    <property type="component" value="Chromosome 11"/>
</dbReference>
<keyword evidence="3" id="KW-1185">Reference proteome</keyword>
<accession>A0AAV7LNT2</accession>
<evidence type="ECO:0000313" key="2">
    <source>
        <dbReference type="EMBL" id="KAJ1092215.1"/>
    </source>
</evidence>
<feature type="compositionally biased region" description="Low complexity" evidence="1">
    <location>
        <begin position="126"/>
        <end position="136"/>
    </location>
</feature>
<protein>
    <submittedName>
        <fullName evidence="2">Uncharacterized protein</fullName>
    </submittedName>
</protein>
<gene>
    <name evidence="2" type="ORF">NDU88_005327</name>
</gene>
<sequence length="150" mass="16558">MNRKLRALNLSYSLLFPARLRVVDDSATHFFGTPEAVWDWLESTDLISQLDPDIDSPIVWDLQSHEQRHGKKWVAASREVRHAPDLEQIVQERQNALQSAAAISVLSVASDVEAEITNSDGEDGSSPEMSSELGSSIHPAVTPQTADKLL</sequence>
<comment type="caution">
    <text evidence="2">The sequence shown here is derived from an EMBL/GenBank/DDBJ whole genome shotgun (WGS) entry which is preliminary data.</text>
</comment>
<organism evidence="2 3">
    <name type="scientific">Pleurodeles waltl</name>
    <name type="common">Iberian ribbed newt</name>
    <dbReference type="NCBI Taxonomy" id="8319"/>
    <lineage>
        <taxon>Eukaryota</taxon>
        <taxon>Metazoa</taxon>
        <taxon>Chordata</taxon>
        <taxon>Craniata</taxon>
        <taxon>Vertebrata</taxon>
        <taxon>Euteleostomi</taxon>
        <taxon>Amphibia</taxon>
        <taxon>Batrachia</taxon>
        <taxon>Caudata</taxon>
        <taxon>Salamandroidea</taxon>
        <taxon>Salamandridae</taxon>
        <taxon>Pleurodelinae</taxon>
        <taxon>Pleurodeles</taxon>
    </lineage>
</organism>
<reference evidence="2" key="1">
    <citation type="journal article" date="2022" name="bioRxiv">
        <title>Sequencing and chromosome-scale assembly of the giantPleurodeles waltlgenome.</title>
        <authorList>
            <person name="Brown T."/>
            <person name="Elewa A."/>
            <person name="Iarovenko S."/>
            <person name="Subramanian E."/>
            <person name="Araus A.J."/>
            <person name="Petzold A."/>
            <person name="Susuki M."/>
            <person name="Suzuki K.-i.T."/>
            <person name="Hayashi T."/>
            <person name="Toyoda A."/>
            <person name="Oliveira C."/>
            <person name="Osipova E."/>
            <person name="Leigh N.D."/>
            <person name="Simon A."/>
            <person name="Yun M.H."/>
        </authorList>
    </citation>
    <scope>NUCLEOTIDE SEQUENCE</scope>
    <source>
        <strain evidence="2">20211129_DDA</strain>
        <tissue evidence="2">Liver</tissue>
    </source>
</reference>
<feature type="region of interest" description="Disordered" evidence="1">
    <location>
        <begin position="117"/>
        <end position="150"/>
    </location>
</feature>
<evidence type="ECO:0000256" key="1">
    <source>
        <dbReference type="SAM" id="MobiDB-lite"/>
    </source>
</evidence>
<dbReference type="InterPro" id="IPR042566">
    <property type="entry name" value="L1_C"/>
</dbReference>
<dbReference type="EMBL" id="JANPWB010000015">
    <property type="protein sequence ID" value="KAJ1092215.1"/>
    <property type="molecule type" value="Genomic_DNA"/>
</dbReference>
<evidence type="ECO:0000313" key="3">
    <source>
        <dbReference type="Proteomes" id="UP001066276"/>
    </source>
</evidence>
<name>A0AAV7LNT2_PLEWA</name>
<dbReference type="AlphaFoldDB" id="A0AAV7LNT2"/>